<dbReference type="Proteomes" id="UP001186974">
    <property type="component" value="Unassembled WGS sequence"/>
</dbReference>
<proteinExistence type="predicted"/>
<sequence>MTSDSSNPRKPTPPTNPNGIAQPSRTLFDPWNSSGTGHQRADNRLSGSTSWRDSRNFKLSNQYRAGHGGGSRHADLVGAGSSSFGEDGRKENGGWIAGASGLRTGGQKSIQQAFSKSKDDDTIPPSAQERDPPPDDDDEDDDEDENQQPVIEEDADAVPPPNDKKQLFSGLTFYINGSTSPLISDHKLKHLLAQHGGRLSMALGRRSVTHVILGTTAGSGGAGGGLAGSKIQKEVARTRGKAVKFVGAEWVVESVRAGQRLPEARFAELKLAANGQRSVMGMFRPTKPGLERKSDGKG</sequence>
<reference evidence="1" key="1">
    <citation type="submission" date="2024-09" db="EMBL/GenBank/DDBJ databases">
        <title>Black Yeasts Isolated from many extreme environments.</title>
        <authorList>
            <person name="Coleine C."/>
            <person name="Stajich J.E."/>
            <person name="Selbmann L."/>
        </authorList>
    </citation>
    <scope>NUCLEOTIDE SEQUENCE</scope>
    <source>
        <strain evidence="1">CCFEE 5737</strain>
    </source>
</reference>
<keyword evidence="2" id="KW-1185">Reference proteome</keyword>
<organism evidence="1 2">
    <name type="scientific">Coniosporium uncinatum</name>
    <dbReference type="NCBI Taxonomy" id="93489"/>
    <lineage>
        <taxon>Eukaryota</taxon>
        <taxon>Fungi</taxon>
        <taxon>Dikarya</taxon>
        <taxon>Ascomycota</taxon>
        <taxon>Pezizomycotina</taxon>
        <taxon>Dothideomycetes</taxon>
        <taxon>Dothideomycetes incertae sedis</taxon>
        <taxon>Coniosporium</taxon>
    </lineage>
</organism>
<name>A0ACC3D2H6_9PEZI</name>
<evidence type="ECO:0000313" key="1">
    <source>
        <dbReference type="EMBL" id="KAK3060677.1"/>
    </source>
</evidence>
<dbReference type="EMBL" id="JAWDJW010008378">
    <property type="protein sequence ID" value="KAK3060677.1"/>
    <property type="molecule type" value="Genomic_DNA"/>
</dbReference>
<evidence type="ECO:0000313" key="2">
    <source>
        <dbReference type="Proteomes" id="UP001186974"/>
    </source>
</evidence>
<gene>
    <name evidence="1" type="ORF">LTS18_007998</name>
</gene>
<comment type="caution">
    <text evidence="1">The sequence shown here is derived from an EMBL/GenBank/DDBJ whole genome shotgun (WGS) entry which is preliminary data.</text>
</comment>
<protein>
    <submittedName>
        <fullName evidence="1">Uncharacterized protein</fullName>
    </submittedName>
</protein>
<accession>A0ACC3D2H6</accession>